<feature type="transmembrane region" description="Helical" evidence="1">
    <location>
        <begin position="35"/>
        <end position="52"/>
    </location>
</feature>
<organism evidence="2 3">
    <name type="scientific">Streptosporangium lutulentum</name>
    <dbReference type="NCBI Taxonomy" id="1461250"/>
    <lineage>
        <taxon>Bacteria</taxon>
        <taxon>Bacillati</taxon>
        <taxon>Actinomycetota</taxon>
        <taxon>Actinomycetes</taxon>
        <taxon>Streptosporangiales</taxon>
        <taxon>Streptosporangiaceae</taxon>
        <taxon>Streptosporangium</taxon>
    </lineage>
</organism>
<dbReference type="Proteomes" id="UP001225356">
    <property type="component" value="Unassembled WGS sequence"/>
</dbReference>
<evidence type="ECO:0000313" key="3">
    <source>
        <dbReference type="Proteomes" id="UP001225356"/>
    </source>
</evidence>
<gene>
    <name evidence="2" type="ORF">J2853_009556</name>
</gene>
<name>A0ABT9QU31_9ACTN</name>
<protein>
    <submittedName>
        <fullName evidence="2">Uncharacterized protein</fullName>
    </submittedName>
</protein>
<keyword evidence="1" id="KW-1133">Transmembrane helix</keyword>
<accession>A0ABT9QU31</accession>
<comment type="caution">
    <text evidence="2">The sequence shown here is derived from an EMBL/GenBank/DDBJ whole genome shotgun (WGS) entry which is preliminary data.</text>
</comment>
<proteinExistence type="predicted"/>
<dbReference type="EMBL" id="JAUSQU010000002">
    <property type="protein sequence ID" value="MDP9850260.1"/>
    <property type="molecule type" value="Genomic_DNA"/>
</dbReference>
<keyword evidence="1" id="KW-0472">Membrane</keyword>
<dbReference type="RefSeq" id="WP_307569192.1">
    <property type="nucleotide sequence ID" value="NZ_JAUSQU010000002.1"/>
</dbReference>
<keyword evidence="3" id="KW-1185">Reference proteome</keyword>
<keyword evidence="1" id="KW-0812">Transmembrane</keyword>
<reference evidence="2 3" key="1">
    <citation type="submission" date="2023-07" db="EMBL/GenBank/DDBJ databases">
        <title>Sequencing the genomes of 1000 actinobacteria strains.</title>
        <authorList>
            <person name="Klenk H.-P."/>
        </authorList>
    </citation>
    <scope>NUCLEOTIDE SEQUENCE [LARGE SCALE GENOMIC DNA]</scope>
    <source>
        <strain evidence="2 3">DSM 46740</strain>
    </source>
</reference>
<evidence type="ECO:0000313" key="2">
    <source>
        <dbReference type="EMBL" id="MDP9850260.1"/>
    </source>
</evidence>
<evidence type="ECO:0000256" key="1">
    <source>
        <dbReference type="SAM" id="Phobius"/>
    </source>
</evidence>
<sequence>MINMVGRIVTAVALVLGAPATVLYLAPGAGLDPAWVVALIAGIFLIAAVWLWRCHSSFLTRAGRRPSRPRKN</sequence>